<evidence type="ECO:0000256" key="1">
    <source>
        <dbReference type="SAM" id="Phobius"/>
    </source>
</evidence>
<gene>
    <name evidence="2" type="ORF">V1H85_10005</name>
</gene>
<accession>A0ABU7IIU6</accession>
<proteinExistence type="predicted"/>
<keyword evidence="1" id="KW-0472">Membrane</keyword>
<feature type="transmembrane region" description="Helical" evidence="1">
    <location>
        <begin position="85"/>
        <end position="102"/>
    </location>
</feature>
<dbReference type="Proteomes" id="UP001343698">
    <property type="component" value="Unassembled WGS sequence"/>
</dbReference>
<comment type="caution">
    <text evidence="2">The sequence shown here is derived from an EMBL/GenBank/DDBJ whole genome shotgun (WGS) entry which is preliminary data.</text>
</comment>
<reference evidence="2 3" key="1">
    <citation type="submission" date="2024-01" db="EMBL/GenBank/DDBJ databases">
        <title>Maribacter spp. originated from different algae showed divergent polysaccharides utilization ability.</title>
        <authorList>
            <person name="Wang H."/>
            <person name="Wu Y."/>
        </authorList>
    </citation>
    <scope>NUCLEOTIDE SEQUENCE [LARGE SCALE GENOMIC DNA]</scope>
    <source>
        <strain evidence="2 3">KPT27_14</strain>
    </source>
</reference>
<name>A0ABU7IIU6_9FLAO</name>
<dbReference type="RefSeq" id="WP_211361176.1">
    <property type="nucleotide sequence ID" value="NZ_JAZDDF010000003.1"/>
</dbReference>
<evidence type="ECO:0008006" key="4">
    <source>
        <dbReference type="Google" id="ProtNLM"/>
    </source>
</evidence>
<sequence>MRTFILFFCVLFFVLKGYSQIGEDKVLHFVGGNLFGMVGAGVANQISDGNRAWTFAGSIGGSLLIGLAKEGIDQNQYGGWDNSDLLATVLGGVSVGVTIDVFKQKKKRKRAQLYREAIGFKIEHDHFPMDSISPATSLSVLAISPSVLSGEY</sequence>
<keyword evidence="1" id="KW-0812">Transmembrane</keyword>
<evidence type="ECO:0000313" key="2">
    <source>
        <dbReference type="EMBL" id="MEE1972779.1"/>
    </source>
</evidence>
<protein>
    <recommendedName>
        <fullName evidence="4">Glycine zipper family protein</fullName>
    </recommendedName>
</protein>
<keyword evidence="1" id="KW-1133">Transmembrane helix</keyword>
<keyword evidence="3" id="KW-1185">Reference proteome</keyword>
<organism evidence="2 3">
    <name type="scientific">Maribacter flavus</name>
    <dbReference type="NCBI Taxonomy" id="1658664"/>
    <lineage>
        <taxon>Bacteria</taxon>
        <taxon>Pseudomonadati</taxon>
        <taxon>Bacteroidota</taxon>
        <taxon>Flavobacteriia</taxon>
        <taxon>Flavobacteriales</taxon>
        <taxon>Flavobacteriaceae</taxon>
        <taxon>Maribacter</taxon>
    </lineage>
</organism>
<evidence type="ECO:0000313" key="3">
    <source>
        <dbReference type="Proteomes" id="UP001343698"/>
    </source>
</evidence>
<dbReference type="EMBL" id="JAZDDF010000003">
    <property type="protein sequence ID" value="MEE1972779.1"/>
    <property type="molecule type" value="Genomic_DNA"/>
</dbReference>